<evidence type="ECO:0000313" key="17">
    <source>
        <dbReference type="Proteomes" id="UP000682733"/>
    </source>
</evidence>
<dbReference type="Pfam" id="PF00224">
    <property type="entry name" value="PK"/>
    <property type="match status" value="1"/>
</dbReference>
<gene>
    <name evidence="15" type="ORF">OVA965_LOCUS5</name>
    <name evidence="16" type="ORF">TMI583_LOCUS5</name>
</gene>
<dbReference type="EC" id="2.7.1.40" evidence="4 13"/>
<evidence type="ECO:0000256" key="6">
    <source>
        <dbReference type="ARBA" id="ARBA00022723"/>
    </source>
</evidence>
<protein>
    <recommendedName>
        <fullName evidence="4 13">Pyruvate kinase</fullName>
        <ecNumber evidence="4 13">2.7.1.40</ecNumber>
    </recommendedName>
</protein>
<evidence type="ECO:0000256" key="13">
    <source>
        <dbReference type="RuleBase" id="RU000504"/>
    </source>
</evidence>
<dbReference type="GO" id="GO:0004743">
    <property type="term" value="F:pyruvate kinase activity"/>
    <property type="evidence" value="ECO:0007669"/>
    <property type="project" value="UniProtKB-EC"/>
</dbReference>
<name>A0A8S2GF40_9BILA</name>
<dbReference type="InterPro" id="IPR001697">
    <property type="entry name" value="Pyr_Knase"/>
</dbReference>
<comment type="pathway">
    <text evidence="2 13">Carbohydrate degradation; glycolysis; pyruvate from D-glyceraldehyde 3-phosphate: step 5/5.</text>
</comment>
<dbReference type="InterPro" id="IPR036918">
    <property type="entry name" value="Pyrv_Knase_C_sf"/>
</dbReference>
<dbReference type="GO" id="GO:0016301">
    <property type="term" value="F:kinase activity"/>
    <property type="evidence" value="ECO:0007669"/>
    <property type="project" value="UniProtKB-KW"/>
</dbReference>
<dbReference type="SUPFAM" id="SSF51621">
    <property type="entry name" value="Phosphoenolpyruvate/pyruvate domain"/>
    <property type="match status" value="1"/>
</dbReference>
<dbReference type="GO" id="GO:0000287">
    <property type="term" value="F:magnesium ion binding"/>
    <property type="evidence" value="ECO:0007669"/>
    <property type="project" value="InterPro"/>
</dbReference>
<keyword evidence="12" id="KW-0670">Pyruvate</keyword>
<keyword evidence="7" id="KW-0547">Nucleotide-binding</keyword>
<comment type="cofactor">
    <cofactor evidence="1">
        <name>K(+)</name>
        <dbReference type="ChEBI" id="CHEBI:29103"/>
    </cofactor>
</comment>
<comment type="similarity">
    <text evidence="3 13">Belongs to the pyruvate kinase family.</text>
</comment>
<dbReference type="GO" id="GO:0005524">
    <property type="term" value="F:ATP binding"/>
    <property type="evidence" value="ECO:0007669"/>
    <property type="project" value="UniProtKB-KW"/>
</dbReference>
<evidence type="ECO:0000259" key="14">
    <source>
        <dbReference type="Pfam" id="PF00224"/>
    </source>
</evidence>
<keyword evidence="9" id="KW-0067">ATP-binding</keyword>
<dbReference type="EMBL" id="CAJOBA010000001">
    <property type="protein sequence ID" value="CAF3491645.1"/>
    <property type="molecule type" value="Genomic_DNA"/>
</dbReference>
<dbReference type="InterPro" id="IPR015793">
    <property type="entry name" value="Pyrv_Knase_brl"/>
</dbReference>
<evidence type="ECO:0000256" key="8">
    <source>
        <dbReference type="ARBA" id="ARBA00022777"/>
    </source>
</evidence>
<comment type="caution">
    <text evidence="16">The sequence shown here is derived from an EMBL/GenBank/DDBJ whole genome shotgun (WGS) entry which is preliminary data.</text>
</comment>
<dbReference type="AlphaFoldDB" id="A0A8S2GF40"/>
<evidence type="ECO:0000256" key="2">
    <source>
        <dbReference type="ARBA" id="ARBA00004997"/>
    </source>
</evidence>
<evidence type="ECO:0000256" key="7">
    <source>
        <dbReference type="ARBA" id="ARBA00022741"/>
    </source>
</evidence>
<keyword evidence="11 13" id="KW-0324">Glycolysis</keyword>
<proteinExistence type="inferred from homology"/>
<keyword evidence="8 13" id="KW-0418">Kinase</keyword>
<evidence type="ECO:0000256" key="9">
    <source>
        <dbReference type="ARBA" id="ARBA00022840"/>
    </source>
</evidence>
<keyword evidence="6" id="KW-0479">Metal-binding</keyword>
<evidence type="ECO:0000256" key="4">
    <source>
        <dbReference type="ARBA" id="ARBA00012142"/>
    </source>
</evidence>
<evidence type="ECO:0000256" key="10">
    <source>
        <dbReference type="ARBA" id="ARBA00022842"/>
    </source>
</evidence>
<keyword evidence="5 13" id="KW-0808">Transferase</keyword>
<keyword evidence="10 13" id="KW-0460">Magnesium</keyword>
<dbReference type="SUPFAM" id="SSF52935">
    <property type="entry name" value="PK C-terminal domain-like"/>
    <property type="match status" value="1"/>
</dbReference>
<dbReference type="EMBL" id="CAJNOK010000001">
    <property type="protein sequence ID" value="CAF0720622.1"/>
    <property type="molecule type" value="Genomic_DNA"/>
</dbReference>
<dbReference type="Proteomes" id="UP000677228">
    <property type="component" value="Unassembled WGS sequence"/>
</dbReference>
<dbReference type="InterPro" id="IPR015813">
    <property type="entry name" value="Pyrv/PenolPyrv_kinase-like_dom"/>
</dbReference>
<accession>A0A8S2GF40</accession>
<evidence type="ECO:0000256" key="5">
    <source>
        <dbReference type="ARBA" id="ARBA00022679"/>
    </source>
</evidence>
<dbReference type="PRINTS" id="PR01050">
    <property type="entry name" value="PYRUVTKNASE"/>
</dbReference>
<organism evidence="16 17">
    <name type="scientific">Didymodactylos carnosus</name>
    <dbReference type="NCBI Taxonomy" id="1234261"/>
    <lineage>
        <taxon>Eukaryota</taxon>
        <taxon>Metazoa</taxon>
        <taxon>Spiralia</taxon>
        <taxon>Gnathifera</taxon>
        <taxon>Rotifera</taxon>
        <taxon>Eurotatoria</taxon>
        <taxon>Bdelloidea</taxon>
        <taxon>Philodinida</taxon>
        <taxon>Philodinidae</taxon>
        <taxon>Didymodactylos</taxon>
    </lineage>
</organism>
<dbReference type="InterPro" id="IPR040442">
    <property type="entry name" value="Pyrv_kinase-like_dom_sf"/>
</dbReference>
<reference evidence="16" key="1">
    <citation type="submission" date="2021-02" db="EMBL/GenBank/DDBJ databases">
        <authorList>
            <person name="Nowell W R."/>
        </authorList>
    </citation>
    <scope>NUCLEOTIDE SEQUENCE</scope>
</reference>
<evidence type="ECO:0000256" key="3">
    <source>
        <dbReference type="ARBA" id="ARBA00008663"/>
    </source>
</evidence>
<evidence type="ECO:0000256" key="12">
    <source>
        <dbReference type="ARBA" id="ARBA00023317"/>
    </source>
</evidence>
<evidence type="ECO:0000313" key="15">
    <source>
        <dbReference type="EMBL" id="CAF0720622.1"/>
    </source>
</evidence>
<dbReference type="Gene3D" id="3.20.20.60">
    <property type="entry name" value="Phosphoenolpyruvate-binding domains"/>
    <property type="match status" value="1"/>
</dbReference>
<evidence type="ECO:0000256" key="1">
    <source>
        <dbReference type="ARBA" id="ARBA00001958"/>
    </source>
</evidence>
<feature type="domain" description="Pyruvate kinase barrel" evidence="14">
    <location>
        <begin position="1"/>
        <end position="46"/>
    </location>
</feature>
<evidence type="ECO:0000313" key="16">
    <source>
        <dbReference type="EMBL" id="CAF3491645.1"/>
    </source>
</evidence>
<dbReference type="GO" id="GO:0030955">
    <property type="term" value="F:potassium ion binding"/>
    <property type="evidence" value="ECO:0007669"/>
    <property type="project" value="InterPro"/>
</dbReference>
<evidence type="ECO:0000256" key="11">
    <source>
        <dbReference type="ARBA" id="ARBA00023152"/>
    </source>
</evidence>
<dbReference type="PANTHER" id="PTHR11817">
    <property type="entry name" value="PYRUVATE KINASE"/>
    <property type="match status" value="1"/>
</dbReference>
<dbReference type="Proteomes" id="UP000682733">
    <property type="component" value="Unassembled WGS sequence"/>
</dbReference>
<sequence length="199" mass="22435">MLDSLERGPLPTRAEVTDVFFAVENGSDCTMLSGETAQGLYPVEAVGVMSKILQKSEQNYDYAYAITKDFPLSKLAKSHEGIQLRPIILQLLKSYREKAPNEPAIPSYLIVFTNNPDLVNALSSSRLFANLLIVTDKISIHRGFGLHYGVYTKFVDSLDLTREERNETVQEIVDTLPKGTAYSVLYRKWFQLKKGKLLK</sequence>
<comment type="catalytic activity">
    <reaction evidence="13">
        <text>pyruvate + ATP = phosphoenolpyruvate + ADP + H(+)</text>
        <dbReference type="Rhea" id="RHEA:18157"/>
        <dbReference type="ChEBI" id="CHEBI:15361"/>
        <dbReference type="ChEBI" id="CHEBI:15378"/>
        <dbReference type="ChEBI" id="CHEBI:30616"/>
        <dbReference type="ChEBI" id="CHEBI:58702"/>
        <dbReference type="ChEBI" id="CHEBI:456216"/>
        <dbReference type="EC" id="2.7.1.40"/>
    </reaction>
</comment>